<accession>M3AZ97</accession>
<keyword evidence="2" id="KW-1185">Reference proteome</keyword>
<protein>
    <submittedName>
        <fullName evidence="1">Uncharacterized protein</fullName>
    </submittedName>
</protein>
<gene>
    <name evidence="1" type="ORF">MYCFIDRAFT_203297</name>
</gene>
<organism evidence="1 2">
    <name type="scientific">Pseudocercospora fijiensis (strain CIRAD86)</name>
    <name type="common">Black leaf streak disease fungus</name>
    <name type="synonym">Mycosphaerella fijiensis</name>
    <dbReference type="NCBI Taxonomy" id="383855"/>
    <lineage>
        <taxon>Eukaryota</taxon>
        <taxon>Fungi</taxon>
        <taxon>Dikarya</taxon>
        <taxon>Ascomycota</taxon>
        <taxon>Pezizomycotina</taxon>
        <taxon>Dothideomycetes</taxon>
        <taxon>Dothideomycetidae</taxon>
        <taxon>Mycosphaerellales</taxon>
        <taxon>Mycosphaerellaceae</taxon>
        <taxon>Pseudocercospora</taxon>
    </lineage>
</organism>
<dbReference type="HOGENOM" id="CLU_1907599_0_0_1"/>
<dbReference type="KEGG" id="pfj:MYCFIDRAFT_203297"/>
<dbReference type="AlphaFoldDB" id="M3AZ97"/>
<dbReference type="EMBL" id="KB446558">
    <property type="protein sequence ID" value="EME82532.1"/>
    <property type="molecule type" value="Genomic_DNA"/>
</dbReference>
<reference evidence="1 2" key="1">
    <citation type="journal article" date="2012" name="PLoS Pathog.">
        <title>Diverse lifestyles and strategies of plant pathogenesis encoded in the genomes of eighteen Dothideomycetes fungi.</title>
        <authorList>
            <person name="Ohm R.A."/>
            <person name="Feau N."/>
            <person name="Henrissat B."/>
            <person name="Schoch C.L."/>
            <person name="Horwitz B.A."/>
            <person name="Barry K.W."/>
            <person name="Condon B.J."/>
            <person name="Copeland A.C."/>
            <person name="Dhillon B."/>
            <person name="Glaser F."/>
            <person name="Hesse C.N."/>
            <person name="Kosti I."/>
            <person name="LaButti K."/>
            <person name="Lindquist E.A."/>
            <person name="Lucas S."/>
            <person name="Salamov A.A."/>
            <person name="Bradshaw R.E."/>
            <person name="Ciuffetti L."/>
            <person name="Hamelin R.C."/>
            <person name="Kema G.H.J."/>
            <person name="Lawrence C."/>
            <person name="Scott J.A."/>
            <person name="Spatafora J.W."/>
            <person name="Turgeon B.G."/>
            <person name="de Wit P.J.G.M."/>
            <person name="Zhong S."/>
            <person name="Goodwin S.B."/>
            <person name="Grigoriev I.V."/>
        </authorList>
    </citation>
    <scope>NUCLEOTIDE SEQUENCE [LARGE SCALE GENOMIC DNA]</scope>
    <source>
        <strain evidence="1 2">CIRAD86</strain>
    </source>
</reference>
<evidence type="ECO:0000313" key="2">
    <source>
        <dbReference type="Proteomes" id="UP000016932"/>
    </source>
</evidence>
<dbReference type="Proteomes" id="UP000016932">
    <property type="component" value="Unassembled WGS sequence"/>
</dbReference>
<proteinExistence type="predicted"/>
<name>M3AZ97_PSEFD</name>
<sequence>MPFAAAVELHNLDLALRAPIFSPFSLPAQDLVLASTLLDLVGGRHLWYLVLGSHLLFSHGMLGSLDWPAHTLSHLCKYCCVGSGAVVQSLFEVKMSRTGMSLSQQGVVFEVGEYGRHLRNRLAHGCGRGTACW</sequence>
<dbReference type="GeneID" id="19336132"/>
<dbReference type="VEuPathDB" id="FungiDB:MYCFIDRAFT_203297"/>
<evidence type="ECO:0000313" key="1">
    <source>
        <dbReference type="EMBL" id="EME82532.1"/>
    </source>
</evidence>
<dbReference type="RefSeq" id="XP_007926040.1">
    <property type="nucleotide sequence ID" value="XM_007927849.1"/>
</dbReference>